<keyword evidence="4" id="KW-1185">Reference proteome</keyword>
<name>A0A165C2G8_9BASI</name>
<organism evidence="3 4">
    <name type="scientific">Calocera cornea HHB12733</name>
    <dbReference type="NCBI Taxonomy" id="1353952"/>
    <lineage>
        <taxon>Eukaryota</taxon>
        <taxon>Fungi</taxon>
        <taxon>Dikarya</taxon>
        <taxon>Basidiomycota</taxon>
        <taxon>Agaricomycotina</taxon>
        <taxon>Dacrymycetes</taxon>
        <taxon>Dacrymycetales</taxon>
        <taxon>Dacrymycetaceae</taxon>
        <taxon>Calocera</taxon>
    </lineage>
</organism>
<evidence type="ECO:0000256" key="1">
    <source>
        <dbReference type="ARBA" id="ARBA00022679"/>
    </source>
</evidence>
<evidence type="ECO:0000313" key="4">
    <source>
        <dbReference type="Proteomes" id="UP000076842"/>
    </source>
</evidence>
<reference evidence="3 4" key="1">
    <citation type="journal article" date="2016" name="Mol. Biol. Evol.">
        <title>Comparative Genomics of Early-Diverging Mushroom-Forming Fungi Provides Insights into the Origins of Lignocellulose Decay Capabilities.</title>
        <authorList>
            <person name="Nagy L.G."/>
            <person name="Riley R."/>
            <person name="Tritt A."/>
            <person name="Adam C."/>
            <person name="Daum C."/>
            <person name="Floudas D."/>
            <person name="Sun H."/>
            <person name="Yadav J.S."/>
            <person name="Pangilinan J."/>
            <person name="Larsson K.H."/>
            <person name="Matsuura K."/>
            <person name="Barry K."/>
            <person name="Labutti K."/>
            <person name="Kuo R."/>
            <person name="Ohm R.A."/>
            <person name="Bhattacharya S.S."/>
            <person name="Shirouzu T."/>
            <person name="Yoshinaga Y."/>
            <person name="Martin F.M."/>
            <person name="Grigoriev I.V."/>
            <person name="Hibbett D.S."/>
        </authorList>
    </citation>
    <scope>NUCLEOTIDE SEQUENCE [LARGE SCALE GENOMIC DNA]</scope>
    <source>
        <strain evidence="3 4">HHB12733</strain>
    </source>
</reference>
<evidence type="ECO:0000256" key="2">
    <source>
        <dbReference type="SAM" id="Coils"/>
    </source>
</evidence>
<protein>
    <submittedName>
        <fullName evidence="3">Uncharacterized protein</fullName>
    </submittedName>
</protein>
<dbReference type="GO" id="GO:0016740">
    <property type="term" value="F:transferase activity"/>
    <property type="evidence" value="ECO:0007669"/>
    <property type="project" value="UniProtKB-KW"/>
</dbReference>
<keyword evidence="2" id="KW-0175">Coiled coil</keyword>
<dbReference type="InParanoid" id="A0A165C2G8"/>
<evidence type="ECO:0000313" key="3">
    <source>
        <dbReference type="EMBL" id="KZT50150.1"/>
    </source>
</evidence>
<dbReference type="PANTHER" id="PTHR10982:SF21">
    <property type="entry name" value="FATTY ACID SYNTHASE SUBUNIT BETA"/>
    <property type="match status" value="1"/>
</dbReference>
<dbReference type="EMBL" id="KV424222">
    <property type="protein sequence ID" value="KZT50150.1"/>
    <property type="molecule type" value="Genomic_DNA"/>
</dbReference>
<accession>A0A165C2G8</accession>
<keyword evidence="1" id="KW-0808">Transferase</keyword>
<feature type="non-terminal residue" evidence="3">
    <location>
        <position position="401"/>
    </location>
</feature>
<dbReference type="InterPro" id="IPR050830">
    <property type="entry name" value="Fungal_FAS"/>
</dbReference>
<dbReference type="PANTHER" id="PTHR10982">
    <property type="entry name" value="MALONYL COA-ACYL CARRIER PROTEIN TRANSACYLASE"/>
    <property type="match status" value="1"/>
</dbReference>
<dbReference type="OrthoDB" id="4251012at2759"/>
<sequence length="401" mass="43748">MAISDFGNLTLPLPPNDSRLEVHRRIGILKARLTKAEWDTILSREPTAAKTALIRQGEEALRQYVISGLSLTQEESLPAHFNYGNGRICILPAPYIIAIGIDLSLTEYLGDTTISSAEFLELTLSYVGAANGALHMADIAGPQLDLVLSALLLSEPKIEPLEPIQIGEALENVVVKREEEERAGTMKSKSSGGCARELKGICRDQEMWANAKREAAKREAEREAARREAALERMYKLSLIVSAVCITAPSSYDSYKINVVTALRSLFACGLRGQEAFPTLTVEPSLVADCVQGGEGTPSPMLAVTPLPLEKLRSHLEKTNKHQAENSRSSSLPPPRGLCGIVNNLRKIKIKYTDDQMQDPSLRTIDILSTTAFTAPARITTQLVLLLPENGVPNNVLVDLM</sequence>
<feature type="coiled-coil region" evidence="2">
    <location>
        <begin position="208"/>
        <end position="237"/>
    </location>
</feature>
<gene>
    <name evidence="3" type="ORF">CALCODRAFT_537851</name>
</gene>
<dbReference type="Proteomes" id="UP000076842">
    <property type="component" value="Unassembled WGS sequence"/>
</dbReference>
<proteinExistence type="predicted"/>
<dbReference type="Gene3D" id="3.30.70.3320">
    <property type="match status" value="1"/>
</dbReference>
<dbReference type="STRING" id="1353952.A0A165C2G8"/>
<dbReference type="AlphaFoldDB" id="A0A165C2G8"/>